<gene>
    <name evidence="5" type="ORF">SPLIT_LOCUS10595</name>
</gene>
<dbReference type="Pfam" id="PF07047">
    <property type="entry name" value="OPA3"/>
    <property type="match status" value="1"/>
</dbReference>
<proteinExistence type="inferred from homology"/>
<keyword evidence="2" id="KW-0175">Coiled coil</keyword>
<evidence type="ECO:0000256" key="4">
    <source>
        <dbReference type="SAM" id="SignalP"/>
    </source>
</evidence>
<dbReference type="Proteomes" id="UP001153321">
    <property type="component" value="Chromosome 5"/>
</dbReference>
<feature type="region of interest" description="Disordered" evidence="3">
    <location>
        <begin position="152"/>
        <end position="226"/>
    </location>
</feature>
<keyword evidence="4" id="KW-0732">Signal</keyword>
<evidence type="ECO:0000256" key="3">
    <source>
        <dbReference type="SAM" id="MobiDB-lite"/>
    </source>
</evidence>
<feature type="compositionally biased region" description="Polar residues" evidence="3">
    <location>
        <begin position="155"/>
        <end position="167"/>
    </location>
</feature>
<evidence type="ECO:0008006" key="7">
    <source>
        <dbReference type="Google" id="ProtNLM"/>
    </source>
</evidence>
<accession>A0A9P0IG56</accession>
<dbReference type="GO" id="GO:0019216">
    <property type="term" value="P:regulation of lipid metabolic process"/>
    <property type="evidence" value="ECO:0007669"/>
    <property type="project" value="TreeGrafter"/>
</dbReference>
<dbReference type="PANTHER" id="PTHR12499">
    <property type="entry name" value="OPTIC ATROPHY 3 PROTEIN OPA3"/>
    <property type="match status" value="1"/>
</dbReference>
<feature type="signal peptide" evidence="4">
    <location>
        <begin position="1"/>
        <end position="18"/>
    </location>
</feature>
<feature type="compositionally biased region" description="Pro residues" evidence="3">
    <location>
        <begin position="193"/>
        <end position="226"/>
    </location>
</feature>
<evidence type="ECO:0000313" key="5">
    <source>
        <dbReference type="EMBL" id="CAH1645242.1"/>
    </source>
</evidence>
<dbReference type="EMBL" id="LR824536">
    <property type="protein sequence ID" value="CAH1645242.1"/>
    <property type="molecule type" value="Genomic_DNA"/>
</dbReference>
<dbReference type="GO" id="GO:0005739">
    <property type="term" value="C:mitochondrion"/>
    <property type="evidence" value="ECO:0007669"/>
    <property type="project" value="TreeGrafter"/>
</dbReference>
<organism evidence="5 6">
    <name type="scientific">Spodoptera littoralis</name>
    <name type="common">Egyptian cotton leafworm</name>
    <dbReference type="NCBI Taxonomy" id="7109"/>
    <lineage>
        <taxon>Eukaryota</taxon>
        <taxon>Metazoa</taxon>
        <taxon>Ecdysozoa</taxon>
        <taxon>Arthropoda</taxon>
        <taxon>Hexapoda</taxon>
        <taxon>Insecta</taxon>
        <taxon>Pterygota</taxon>
        <taxon>Neoptera</taxon>
        <taxon>Endopterygota</taxon>
        <taxon>Lepidoptera</taxon>
        <taxon>Glossata</taxon>
        <taxon>Ditrysia</taxon>
        <taxon>Noctuoidea</taxon>
        <taxon>Noctuidae</taxon>
        <taxon>Amphipyrinae</taxon>
        <taxon>Spodoptera</taxon>
    </lineage>
</organism>
<sequence length="226" mass="25285">MRRFPLFRLATLLARQLSAPVAKKIKAVAVNYPWFQRHVCARTGRMFHAYQLRLRLWTLALRQPRHLPPISDRVALESGASILGEAIIFGVGGLIIMFEVNRQANKQEDKVLAQESQWLALLLSLEELQRELALQQQDIDRLHATLRRLAPDQYPRTQQDSESSSDQPVMPSPPTSQSPPISKPTAELDAERPPPTTSEAPPPPKSDCPPPLTPECPPPPTSECSN</sequence>
<keyword evidence="6" id="KW-1185">Reference proteome</keyword>
<evidence type="ECO:0000256" key="2">
    <source>
        <dbReference type="ARBA" id="ARBA00023054"/>
    </source>
</evidence>
<dbReference type="AlphaFoldDB" id="A0A9P0IG56"/>
<comment type="similarity">
    <text evidence="1">Belongs to the OPA3 family.</text>
</comment>
<dbReference type="InterPro" id="IPR010754">
    <property type="entry name" value="OPA3-like"/>
</dbReference>
<name>A0A9P0IG56_SPOLI</name>
<protein>
    <recommendedName>
        <fullName evidence="7">OPA3-like protein</fullName>
    </recommendedName>
</protein>
<reference evidence="5" key="1">
    <citation type="submission" date="2022-02" db="EMBL/GenBank/DDBJ databases">
        <authorList>
            <person name="King R."/>
        </authorList>
    </citation>
    <scope>NUCLEOTIDE SEQUENCE</scope>
</reference>
<dbReference type="PANTHER" id="PTHR12499:SF0">
    <property type="entry name" value="OPTIC ATROPHY 3 PROTEIN"/>
    <property type="match status" value="1"/>
</dbReference>
<feature type="chain" id="PRO_5040320948" description="OPA3-like protein" evidence="4">
    <location>
        <begin position="19"/>
        <end position="226"/>
    </location>
</feature>
<evidence type="ECO:0000313" key="6">
    <source>
        <dbReference type="Proteomes" id="UP001153321"/>
    </source>
</evidence>
<evidence type="ECO:0000256" key="1">
    <source>
        <dbReference type="ARBA" id="ARBA00007584"/>
    </source>
</evidence>